<evidence type="ECO:0000256" key="4">
    <source>
        <dbReference type="ARBA" id="ARBA00022603"/>
    </source>
</evidence>
<dbReference type="SUPFAM" id="SSF55068">
    <property type="entry name" value="Peptide methionine sulfoxide reductase"/>
    <property type="match status" value="1"/>
</dbReference>
<keyword evidence="6 10" id="KW-0949">S-adenosyl-L-methionine</keyword>
<dbReference type="InterPro" id="IPR016024">
    <property type="entry name" value="ARM-type_fold"/>
</dbReference>
<dbReference type="PANTHER" id="PTHR11006">
    <property type="entry name" value="PROTEIN ARGININE N-METHYLTRANSFERASE"/>
    <property type="match status" value="1"/>
</dbReference>
<dbReference type="EMBL" id="CAJNIZ010005614">
    <property type="protein sequence ID" value="CAE7243114.1"/>
    <property type="molecule type" value="Genomic_DNA"/>
</dbReference>
<evidence type="ECO:0000313" key="13">
    <source>
        <dbReference type="Proteomes" id="UP000649617"/>
    </source>
</evidence>
<keyword evidence="7" id="KW-0560">Oxidoreductase</keyword>
<gene>
    <name evidence="12" type="primary">msrA</name>
    <name evidence="12" type="ORF">SPIL2461_LOCUS4324</name>
</gene>
<dbReference type="GO" id="GO:0008113">
    <property type="term" value="F:peptide-methionine (S)-S-oxide reductase activity"/>
    <property type="evidence" value="ECO:0007669"/>
    <property type="project" value="UniProtKB-EC"/>
</dbReference>
<dbReference type="Proteomes" id="UP000649617">
    <property type="component" value="Unassembled WGS sequence"/>
</dbReference>
<evidence type="ECO:0000256" key="10">
    <source>
        <dbReference type="PROSITE-ProRule" id="PRU01015"/>
    </source>
</evidence>
<evidence type="ECO:0000256" key="3">
    <source>
        <dbReference type="ARBA" id="ARBA00012502"/>
    </source>
</evidence>
<comment type="caution">
    <text evidence="12">The sequence shown here is derived from an EMBL/GenBank/DDBJ whole genome shotgun (WGS) entry which is preliminary data.</text>
</comment>
<proteinExistence type="inferred from homology"/>
<dbReference type="Pfam" id="PF06325">
    <property type="entry name" value="PrmA"/>
    <property type="match status" value="1"/>
</dbReference>
<evidence type="ECO:0000256" key="8">
    <source>
        <dbReference type="ARBA" id="ARBA00030643"/>
    </source>
</evidence>
<evidence type="ECO:0000256" key="6">
    <source>
        <dbReference type="ARBA" id="ARBA00022691"/>
    </source>
</evidence>
<evidence type="ECO:0000256" key="9">
    <source>
        <dbReference type="ARBA" id="ARBA00049303"/>
    </source>
</evidence>
<accession>A0A812LKV5</accession>
<dbReference type="InterPro" id="IPR011989">
    <property type="entry name" value="ARM-like"/>
</dbReference>
<evidence type="ECO:0000259" key="11">
    <source>
        <dbReference type="Pfam" id="PF01625"/>
    </source>
</evidence>
<dbReference type="InterPro" id="IPR036509">
    <property type="entry name" value="Met_Sox_Rdtase_MsrA_sf"/>
</dbReference>
<dbReference type="PROSITE" id="PS51678">
    <property type="entry name" value="SAM_MT_PRMT"/>
    <property type="match status" value="1"/>
</dbReference>
<dbReference type="InterPro" id="IPR029063">
    <property type="entry name" value="SAM-dependent_MTases_sf"/>
</dbReference>
<dbReference type="GO" id="GO:0005634">
    <property type="term" value="C:nucleus"/>
    <property type="evidence" value="ECO:0007669"/>
    <property type="project" value="TreeGrafter"/>
</dbReference>
<dbReference type="EC" id="1.8.4.11" evidence="3"/>
<dbReference type="GO" id="GO:0032259">
    <property type="term" value="P:methylation"/>
    <property type="evidence" value="ECO:0007669"/>
    <property type="project" value="UniProtKB-KW"/>
</dbReference>
<name>A0A812LKV5_SYMPI</name>
<dbReference type="FunFam" id="3.40.50.150:FF:000003">
    <property type="entry name" value="Blast:Protein arginine N-methyltransferase 1"/>
    <property type="match status" value="1"/>
</dbReference>
<protein>
    <recommendedName>
        <fullName evidence="8">Peptide-methionine (S)-S-oxide reductase</fullName>
        <ecNumber evidence="3">1.8.4.11</ecNumber>
        <ecNumber evidence="2">2.1.1.319</ecNumber>
    </recommendedName>
</protein>
<dbReference type="SUPFAM" id="SSF53335">
    <property type="entry name" value="S-adenosyl-L-methionine-dependent methyltransferases"/>
    <property type="match status" value="1"/>
</dbReference>
<dbReference type="Pfam" id="PF01625">
    <property type="entry name" value="PMSR"/>
    <property type="match status" value="1"/>
</dbReference>
<evidence type="ECO:0000313" key="12">
    <source>
        <dbReference type="EMBL" id="CAE7243114.1"/>
    </source>
</evidence>
<sequence length="770" mass="85500">MTMLKDTVRMQAYRDAIQMNAKDFRDKVVLDIGCGTGVLAIFAAKAGARKVYAVEASDMASCAKEVVSANGLAEVVEVIRGMAESVELPEKVDMIISEWMGNFLFKESMLDTVLMARDRFLKPGKTALWGWKLEGKVVLTGGSLFPSHARLFLAPCAHSSFAERWQDYVDELWVSRHGVGAWHSFVEYMQVSFGLNYGSLAKQHEEQVGSSLSSQLSEATMSSYEGAAKEINLPITQDGLVDFVGSSTLHSADPHRILQKYRGVVELTLQATHWGQQLFGFFPESVDLFGPPAQLGLAALKGDELRGVSTKIFQVPMQDHTRKAYTRLCFAEEGSFKQKKESFTAQVELNHTSGLLGCYHEAWSDDSWYVRTLATELLHELGPLGADKSQAVLAKALHNLDQEVRKNAALALGKQGKVASKHANALCTRMLGNRPGVHSDDPDADLSERLDVRKACMWALGQLEPQAVMPHIHNLDDGLFHRNAGYRLVATQALANLGPQAVHTRKDHLLVMESTDRDDDALKGRSEKMSVSPKHFVLKTPMEGPWPANMKVCVLANGCFWGSEKGFWRLPGGGIHATAVGYAAGKTPNPTYEECCSGQTGHTEAVQVVYDPEKISLVDILRWFWESHDPTQGNRQGNDRGTQYRSALIYFDSDQEQLIRASKEAYEKALRTAKRGLSSNITTEIVAASSFEQPFFYAEDYHQQYLAKPGARPYCSAQPLQVSLPPFEEWAPSPELLKLHAPKLSEDFWKQHAPKPHCVIRSPHEPISWP</sequence>
<dbReference type="HAMAP" id="MF_01401">
    <property type="entry name" value="MsrA"/>
    <property type="match status" value="1"/>
</dbReference>
<keyword evidence="5 10" id="KW-0808">Transferase</keyword>
<dbReference type="AlphaFoldDB" id="A0A812LKV5"/>
<comment type="catalytic activity">
    <reaction evidence="9">
        <text>L-arginyl-[protein] + S-adenosyl-L-methionine = N(omega)-methyl-L-arginyl-[protein] + S-adenosyl-L-homocysteine + H(+)</text>
        <dbReference type="Rhea" id="RHEA:48100"/>
        <dbReference type="Rhea" id="RHEA-COMP:10532"/>
        <dbReference type="Rhea" id="RHEA-COMP:11990"/>
        <dbReference type="ChEBI" id="CHEBI:15378"/>
        <dbReference type="ChEBI" id="CHEBI:29965"/>
        <dbReference type="ChEBI" id="CHEBI:57856"/>
        <dbReference type="ChEBI" id="CHEBI:59789"/>
        <dbReference type="ChEBI" id="CHEBI:65280"/>
    </reaction>
    <physiologicalReaction direction="left-to-right" evidence="9">
        <dbReference type="Rhea" id="RHEA:48101"/>
    </physiologicalReaction>
</comment>
<dbReference type="Gene3D" id="3.30.1060.10">
    <property type="entry name" value="Peptide methionine sulphoxide reductase MsrA"/>
    <property type="match status" value="1"/>
</dbReference>
<organism evidence="12 13">
    <name type="scientific">Symbiodinium pilosum</name>
    <name type="common">Dinoflagellate</name>
    <dbReference type="NCBI Taxonomy" id="2952"/>
    <lineage>
        <taxon>Eukaryota</taxon>
        <taxon>Sar</taxon>
        <taxon>Alveolata</taxon>
        <taxon>Dinophyceae</taxon>
        <taxon>Suessiales</taxon>
        <taxon>Symbiodiniaceae</taxon>
        <taxon>Symbiodinium</taxon>
    </lineage>
</organism>
<keyword evidence="4 10" id="KW-0489">Methyltransferase</keyword>
<dbReference type="CDD" id="cd02440">
    <property type="entry name" value="AdoMet_MTases"/>
    <property type="match status" value="1"/>
</dbReference>
<feature type="domain" description="Peptide methionine sulphoxide reductase MsrA" evidence="11">
    <location>
        <begin position="553"/>
        <end position="715"/>
    </location>
</feature>
<evidence type="ECO:0000256" key="2">
    <source>
        <dbReference type="ARBA" id="ARBA00011925"/>
    </source>
</evidence>
<dbReference type="Gene3D" id="1.25.10.10">
    <property type="entry name" value="Leucine-rich Repeat Variant"/>
    <property type="match status" value="1"/>
</dbReference>
<dbReference type="InterPro" id="IPR025799">
    <property type="entry name" value="Arg_MeTrfase"/>
</dbReference>
<dbReference type="GO" id="GO:0035242">
    <property type="term" value="F:protein-arginine omega-N asymmetric methyltransferase activity"/>
    <property type="evidence" value="ECO:0007669"/>
    <property type="project" value="UniProtKB-EC"/>
</dbReference>
<dbReference type="Gene3D" id="3.40.50.150">
    <property type="entry name" value="Vaccinia Virus protein VP39"/>
    <property type="match status" value="1"/>
</dbReference>
<evidence type="ECO:0000256" key="1">
    <source>
        <dbReference type="ARBA" id="ARBA00005591"/>
    </source>
</evidence>
<comment type="similarity">
    <text evidence="1">Belongs to the MsrA Met sulfoxide reductase family.</text>
</comment>
<reference evidence="12" key="1">
    <citation type="submission" date="2021-02" db="EMBL/GenBank/DDBJ databases">
        <authorList>
            <person name="Dougan E. K."/>
            <person name="Rhodes N."/>
            <person name="Thang M."/>
            <person name="Chan C."/>
        </authorList>
    </citation>
    <scope>NUCLEOTIDE SEQUENCE</scope>
</reference>
<dbReference type="EC" id="2.1.1.319" evidence="2"/>
<dbReference type="SUPFAM" id="SSF48371">
    <property type="entry name" value="ARM repeat"/>
    <property type="match status" value="1"/>
</dbReference>
<dbReference type="PANTHER" id="PTHR11006:SF68">
    <property type="entry name" value="PROTEIN ARGININE N-METHYLTRANSFERASE PRMT10"/>
    <property type="match status" value="1"/>
</dbReference>
<dbReference type="OrthoDB" id="7848332at2759"/>
<evidence type="ECO:0000256" key="5">
    <source>
        <dbReference type="ARBA" id="ARBA00022679"/>
    </source>
</evidence>
<dbReference type="GO" id="GO:0042054">
    <property type="term" value="F:histone methyltransferase activity"/>
    <property type="evidence" value="ECO:0007669"/>
    <property type="project" value="TreeGrafter"/>
</dbReference>
<dbReference type="NCBIfam" id="TIGR00401">
    <property type="entry name" value="msrA"/>
    <property type="match status" value="1"/>
</dbReference>
<evidence type="ECO:0000256" key="7">
    <source>
        <dbReference type="ARBA" id="ARBA00023002"/>
    </source>
</evidence>
<dbReference type="InterPro" id="IPR002569">
    <property type="entry name" value="Met_Sox_Rdtase_MsrA_dom"/>
</dbReference>
<keyword evidence="13" id="KW-1185">Reference proteome</keyword>